<gene>
    <name evidence="2" type="ORF">CRE_24370</name>
</gene>
<evidence type="ECO:0000313" key="2">
    <source>
        <dbReference type="EMBL" id="EFO99688.1"/>
    </source>
</evidence>
<organism evidence="3">
    <name type="scientific">Caenorhabditis remanei</name>
    <name type="common">Caenorhabditis vulgaris</name>
    <dbReference type="NCBI Taxonomy" id="31234"/>
    <lineage>
        <taxon>Eukaryota</taxon>
        <taxon>Metazoa</taxon>
        <taxon>Ecdysozoa</taxon>
        <taxon>Nematoda</taxon>
        <taxon>Chromadorea</taxon>
        <taxon>Rhabditida</taxon>
        <taxon>Rhabditina</taxon>
        <taxon>Rhabditomorpha</taxon>
        <taxon>Rhabditoidea</taxon>
        <taxon>Rhabditidae</taxon>
        <taxon>Peloderinae</taxon>
        <taxon>Caenorhabditis</taxon>
    </lineage>
</organism>
<dbReference type="EMBL" id="DS271224">
    <property type="protein sequence ID" value="EFO99688.1"/>
    <property type="molecule type" value="Genomic_DNA"/>
</dbReference>
<protein>
    <submittedName>
        <fullName evidence="2">Uncharacterized protein</fullName>
    </submittedName>
</protein>
<dbReference type="InParanoid" id="E3NVX9"/>
<dbReference type="AlphaFoldDB" id="E3NVX9"/>
<feature type="compositionally biased region" description="Polar residues" evidence="1">
    <location>
        <begin position="134"/>
        <end position="143"/>
    </location>
</feature>
<feature type="region of interest" description="Disordered" evidence="1">
    <location>
        <begin position="111"/>
        <end position="150"/>
    </location>
</feature>
<reference evidence="2" key="1">
    <citation type="submission" date="2007-07" db="EMBL/GenBank/DDBJ databases">
        <title>PCAP assembly of the Caenorhabditis remanei genome.</title>
        <authorList>
            <consortium name="The Caenorhabditis remanei Sequencing Consortium"/>
            <person name="Wilson R.K."/>
        </authorList>
    </citation>
    <scope>NUCLEOTIDE SEQUENCE [LARGE SCALE GENOMIC DNA]</scope>
    <source>
        <strain evidence="2">PB4641</strain>
    </source>
</reference>
<keyword evidence="3" id="KW-1185">Reference proteome</keyword>
<dbReference type="HOGENOM" id="CLU_1745086_0_0_1"/>
<feature type="region of interest" description="Disordered" evidence="1">
    <location>
        <begin position="1"/>
        <end position="38"/>
    </location>
</feature>
<feature type="compositionally biased region" description="Basic and acidic residues" evidence="1">
    <location>
        <begin position="9"/>
        <end position="23"/>
    </location>
</feature>
<evidence type="ECO:0000256" key="1">
    <source>
        <dbReference type="SAM" id="MobiDB-lite"/>
    </source>
</evidence>
<dbReference type="OrthoDB" id="6508513at2759"/>
<feature type="compositionally biased region" description="Pro residues" evidence="1">
    <location>
        <begin position="120"/>
        <end position="129"/>
    </location>
</feature>
<sequence>MADIEEEEANRVAEEERIRRENELLAEEPMDEGDEDKRVQEVRLAEIEKVINETCIDIKNQTKFSTKQCRVLLSPLIGKILEVEEEFRGKKKESEFWENTNVKLNKTVLSLQDELERKSPPQPPTPLEEPPTTSVLSGQSIQGNEERWKL</sequence>
<proteinExistence type="predicted"/>
<dbReference type="Proteomes" id="UP000008281">
    <property type="component" value="Unassembled WGS sequence"/>
</dbReference>
<feature type="non-terminal residue" evidence="2">
    <location>
        <position position="150"/>
    </location>
</feature>
<evidence type="ECO:0000313" key="3">
    <source>
        <dbReference type="Proteomes" id="UP000008281"/>
    </source>
</evidence>
<feature type="compositionally biased region" description="Acidic residues" evidence="1">
    <location>
        <begin position="24"/>
        <end position="34"/>
    </location>
</feature>
<name>E3NVX9_CAERE</name>
<accession>E3NVX9</accession>